<sequence length="461" mass="52855">MEIEEDKCLINSLPDELLAFCLQNVDAYHLLHEVPRVCTRWNKLARDRLVWKKTGIYFDGSRKNDNSYVGSFIKLLNEVPYLGVLDISEVAVRVIDVASHDEFEPRLTHVTETLNSDSGANFCRNIGLSSLHSSAYFEGLCELLLSNQNTLTCVKLHDVQLGHPLEWADYGMFYELEKMKSTLSGVMEAVKNLPKLKELTLVFCEVWEYGAFKQWEMDRIVYTAVLQIFSLKRLRLVHARPLIESVPSPPPHSFWQLSSLEIVGESYFSDKLAAQFVSAARGTLRVFKSGHERVPRTMKVLGQCENLQVLDLPGLENNIYLKDLKKLHSLKIFSLRENYNVNVNAQCILKLNFLKNLRRLALIVVGDPHEADIILTIISQCQQLRTFILSEYQFPLRPRPFIHLAPKVVKSIVDGALPELHTFDVRSGADKEEWKEPLSVLKEHRPSLNILTEPVYLRLRS</sequence>
<organism evidence="2 3">
    <name type="scientific">Frankliniella occidentalis</name>
    <name type="common">Western flower thrips</name>
    <name type="synonym">Euthrips occidentalis</name>
    <dbReference type="NCBI Taxonomy" id="133901"/>
    <lineage>
        <taxon>Eukaryota</taxon>
        <taxon>Metazoa</taxon>
        <taxon>Ecdysozoa</taxon>
        <taxon>Arthropoda</taxon>
        <taxon>Hexapoda</taxon>
        <taxon>Insecta</taxon>
        <taxon>Pterygota</taxon>
        <taxon>Neoptera</taxon>
        <taxon>Paraneoptera</taxon>
        <taxon>Thysanoptera</taxon>
        <taxon>Terebrantia</taxon>
        <taxon>Thripoidea</taxon>
        <taxon>Thripidae</taxon>
        <taxon>Frankliniella</taxon>
    </lineage>
</organism>
<dbReference type="GeneID" id="113205055"/>
<feature type="domain" description="F-box" evidence="1">
    <location>
        <begin position="7"/>
        <end position="54"/>
    </location>
</feature>
<dbReference type="Gene3D" id="3.80.10.10">
    <property type="entry name" value="Ribonuclease Inhibitor"/>
    <property type="match status" value="1"/>
</dbReference>
<dbReference type="RefSeq" id="XP_026276289.1">
    <property type="nucleotide sequence ID" value="XM_026420504.2"/>
</dbReference>
<keyword evidence="2" id="KW-1185">Reference proteome</keyword>
<evidence type="ECO:0000313" key="3">
    <source>
        <dbReference type="RefSeq" id="XP_026276289.1"/>
    </source>
</evidence>
<dbReference type="PANTHER" id="PTHR38926">
    <property type="entry name" value="F-BOX DOMAIN CONTAINING PROTEIN, EXPRESSED"/>
    <property type="match status" value="1"/>
</dbReference>
<name>A0A6J1S510_FRAOC</name>
<evidence type="ECO:0000313" key="2">
    <source>
        <dbReference type="Proteomes" id="UP000504606"/>
    </source>
</evidence>
<reference evidence="3" key="1">
    <citation type="submission" date="2025-08" db="UniProtKB">
        <authorList>
            <consortium name="RefSeq"/>
        </authorList>
    </citation>
    <scope>IDENTIFICATION</scope>
    <source>
        <tissue evidence="3">Whole organism</tissue>
    </source>
</reference>
<dbReference type="PROSITE" id="PS50181">
    <property type="entry name" value="FBOX"/>
    <property type="match status" value="1"/>
</dbReference>
<evidence type="ECO:0000259" key="1">
    <source>
        <dbReference type="PROSITE" id="PS50181"/>
    </source>
</evidence>
<dbReference type="SUPFAM" id="SSF52047">
    <property type="entry name" value="RNI-like"/>
    <property type="match status" value="1"/>
</dbReference>
<dbReference type="AlphaFoldDB" id="A0A6J1S510"/>
<gene>
    <name evidence="3" type="primary">LOC113205055</name>
</gene>
<dbReference type="InterPro" id="IPR001810">
    <property type="entry name" value="F-box_dom"/>
</dbReference>
<accession>A0A6J1S510</accession>
<dbReference type="Pfam" id="PF12937">
    <property type="entry name" value="F-box-like"/>
    <property type="match status" value="1"/>
</dbReference>
<dbReference type="SUPFAM" id="SSF81383">
    <property type="entry name" value="F-box domain"/>
    <property type="match status" value="1"/>
</dbReference>
<dbReference type="PANTHER" id="PTHR38926:SF72">
    <property type="entry name" value="IM:7136021-RELATED"/>
    <property type="match status" value="1"/>
</dbReference>
<proteinExistence type="predicted"/>
<dbReference type="InterPro" id="IPR036047">
    <property type="entry name" value="F-box-like_dom_sf"/>
</dbReference>
<dbReference type="Proteomes" id="UP000504606">
    <property type="component" value="Unplaced"/>
</dbReference>
<dbReference type="InterPro" id="IPR032675">
    <property type="entry name" value="LRR_dom_sf"/>
</dbReference>
<dbReference type="Gene3D" id="1.20.1280.50">
    <property type="match status" value="1"/>
</dbReference>
<protein>
    <submittedName>
        <fullName evidence="3">Uncharacterized protein LOC113205055 isoform X2</fullName>
    </submittedName>
</protein>